<evidence type="ECO:0000256" key="1">
    <source>
        <dbReference type="SAM" id="SignalP"/>
    </source>
</evidence>
<dbReference type="Proteomes" id="UP001500879">
    <property type="component" value="Unassembled WGS sequence"/>
</dbReference>
<dbReference type="EMBL" id="BAAABX010000069">
    <property type="protein sequence ID" value="GAA0432462.1"/>
    <property type="molecule type" value="Genomic_DNA"/>
</dbReference>
<protein>
    <submittedName>
        <fullName evidence="2">Uncharacterized protein</fullName>
    </submittedName>
</protein>
<keyword evidence="1" id="KW-0732">Signal</keyword>
<dbReference type="RefSeq" id="WP_344031589.1">
    <property type="nucleotide sequence ID" value="NZ_BAAABX010000069.1"/>
</dbReference>
<sequence length="180" mass="18582">MAFQQVRSRAGVFGTVAIAAAALCGPLAVAPAAQAAPAAPASRTTTFTVPAGVSTVSKTIGSAHVSVTRATGVGPLPMVTCTLSSEAPVHFMSIVYGRAKMQCSATMQRIELTTSLYRNGTRVATKGPEWGSSTKSVENQAYVTYEAGNYYTGGESNVTFPVGHMPPTGSVGNYSEKVDL</sequence>
<reference evidence="3" key="1">
    <citation type="journal article" date="2019" name="Int. J. Syst. Evol. Microbiol.">
        <title>The Global Catalogue of Microorganisms (GCM) 10K type strain sequencing project: providing services to taxonomists for standard genome sequencing and annotation.</title>
        <authorList>
            <consortium name="The Broad Institute Genomics Platform"/>
            <consortium name="The Broad Institute Genome Sequencing Center for Infectious Disease"/>
            <person name="Wu L."/>
            <person name="Ma J."/>
        </authorList>
    </citation>
    <scope>NUCLEOTIDE SEQUENCE [LARGE SCALE GENOMIC DNA]</scope>
    <source>
        <strain evidence="3">JCM 4788</strain>
    </source>
</reference>
<organism evidence="2 3">
    <name type="scientific">Streptomyces luteireticuli</name>
    <dbReference type="NCBI Taxonomy" id="173858"/>
    <lineage>
        <taxon>Bacteria</taxon>
        <taxon>Bacillati</taxon>
        <taxon>Actinomycetota</taxon>
        <taxon>Actinomycetes</taxon>
        <taxon>Kitasatosporales</taxon>
        <taxon>Streptomycetaceae</taxon>
        <taxon>Streptomyces</taxon>
    </lineage>
</organism>
<dbReference type="PROSITE" id="PS51318">
    <property type="entry name" value="TAT"/>
    <property type="match status" value="1"/>
</dbReference>
<proteinExistence type="predicted"/>
<feature type="chain" id="PRO_5046378238" evidence="1">
    <location>
        <begin position="36"/>
        <end position="180"/>
    </location>
</feature>
<accession>A0ABP3IZQ7</accession>
<dbReference type="InterPro" id="IPR006311">
    <property type="entry name" value="TAT_signal"/>
</dbReference>
<keyword evidence="3" id="KW-1185">Reference proteome</keyword>
<comment type="caution">
    <text evidence="2">The sequence shown here is derived from an EMBL/GenBank/DDBJ whole genome shotgun (WGS) entry which is preliminary data.</text>
</comment>
<gene>
    <name evidence="2" type="ORF">GCM10010357_62540</name>
</gene>
<evidence type="ECO:0000313" key="2">
    <source>
        <dbReference type="EMBL" id="GAA0432462.1"/>
    </source>
</evidence>
<evidence type="ECO:0000313" key="3">
    <source>
        <dbReference type="Proteomes" id="UP001500879"/>
    </source>
</evidence>
<name>A0ABP3IZQ7_9ACTN</name>
<feature type="signal peptide" evidence="1">
    <location>
        <begin position="1"/>
        <end position="35"/>
    </location>
</feature>